<dbReference type="SMART" id="SM00867">
    <property type="entry name" value="YceI"/>
    <property type="match status" value="1"/>
</dbReference>
<dbReference type="InterPro" id="IPR007372">
    <property type="entry name" value="Lipid/polyisoprenoid-bd_YceI"/>
</dbReference>
<dbReference type="AlphaFoldDB" id="A0A931IZF5"/>
<dbReference type="Pfam" id="PF04264">
    <property type="entry name" value="YceI"/>
    <property type="match status" value="1"/>
</dbReference>
<evidence type="ECO:0000313" key="3">
    <source>
        <dbReference type="EMBL" id="MBH9576636.1"/>
    </source>
</evidence>
<feature type="chain" id="PRO_5037449895" evidence="1">
    <location>
        <begin position="20"/>
        <end position="189"/>
    </location>
</feature>
<proteinExistence type="predicted"/>
<protein>
    <submittedName>
        <fullName evidence="3">Polyisoprenoid-binding protein</fullName>
    </submittedName>
</protein>
<dbReference type="PANTHER" id="PTHR34406">
    <property type="entry name" value="PROTEIN YCEI"/>
    <property type="match status" value="1"/>
</dbReference>
<accession>A0A931IZF5</accession>
<dbReference type="RefSeq" id="WP_198110258.1">
    <property type="nucleotide sequence ID" value="NZ_JAEDAK010000004.1"/>
</dbReference>
<reference evidence="3" key="1">
    <citation type="submission" date="2020-12" db="EMBL/GenBank/DDBJ databases">
        <title>The genome sequence of Inhella sp. 1Y17.</title>
        <authorList>
            <person name="Liu Y."/>
        </authorList>
    </citation>
    <scope>NUCLEOTIDE SEQUENCE</scope>
    <source>
        <strain evidence="3">1Y17</strain>
    </source>
</reference>
<sequence>MKKSLSLLAALVAAGAVHAQPATYKIEPMHTFVTFEAKHFGTSTNRGRFDKKDGSITIDPAAKTGRAEITVDMSSINTGTARFDGHLKSKDFFDIEKFATATFVGDKFEFDGSKVKSVSGQLTLLGKTGPVTFTAENYNCFDHPMFKAQACGGDFVGTIQRSQWGMGYGLPGIPDSVRLVIQVEAIKQP</sequence>
<dbReference type="PANTHER" id="PTHR34406:SF2">
    <property type="entry name" value="PERIPLASMIC PROTEIN"/>
    <property type="match status" value="1"/>
</dbReference>
<name>A0A931IZF5_9BURK</name>
<feature type="signal peptide" evidence="1">
    <location>
        <begin position="1"/>
        <end position="19"/>
    </location>
</feature>
<evidence type="ECO:0000256" key="1">
    <source>
        <dbReference type="SAM" id="SignalP"/>
    </source>
</evidence>
<dbReference type="Proteomes" id="UP000613266">
    <property type="component" value="Unassembled WGS sequence"/>
</dbReference>
<dbReference type="SUPFAM" id="SSF101874">
    <property type="entry name" value="YceI-like"/>
    <property type="match status" value="1"/>
</dbReference>
<evidence type="ECO:0000313" key="4">
    <source>
        <dbReference type="Proteomes" id="UP000613266"/>
    </source>
</evidence>
<comment type="caution">
    <text evidence="3">The sequence shown here is derived from an EMBL/GenBank/DDBJ whole genome shotgun (WGS) entry which is preliminary data.</text>
</comment>
<evidence type="ECO:0000259" key="2">
    <source>
        <dbReference type="SMART" id="SM00867"/>
    </source>
</evidence>
<dbReference type="InterPro" id="IPR036761">
    <property type="entry name" value="TTHA0802/YceI-like_sf"/>
</dbReference>
<keyword evidence="4" id="KW-1185">Reference proteome</keyword>
<keyword evidence="1" id="KW-0732">Signal</keyword>
<feature type="domain" description="Lipid/polyisoprenoid-binding YceI-like" evidence="2">
    <location>
        <begin position="23"/>
        <end position="186"/>
    </location>
</feature>
<dbReference type="Gene3D" id="2.40.128.110">
    <property type="entry name" value="Lipid/polyisoprenoid-binding, YceI-like"/>
    <property type="match status" value="1"/>
</dbReference>
<organism evidence="3 4">
    <name type="scientific">Inhella proteolytica</name>
    <dbReference type="NCBI Taxonomy" id="2795029"/>
    <lineage>
        <taxon>Bacteria</taxon>
        <taxon>Pseudomonadati</taxon>
        <taxon>Pseudomonadota</taxon>
        <taxon>Betaproteobacteria</taxon>
        <taxon>Burkholderiales</taxon>
        <taxon>Sphaerotilaceae</taxon>
        <taxon>Inhella</taxon>
    </lineage>
</organism>
<dbReference type="EMBL" id="JAEDAK010000004">
    <property type="protein sequence ID" value="MBH9576636.1"/>
    <property type="molecule type" value="Genomic_DNA"/>
</dbReference>
<gene>
    <name evidence="3" type="ORF">I7X39_06950</name>
</gene>